<evidence type="ECO:0000313" key="8">
    <source>
        <dbReference type="Proteomes" id="UP001379533"/>
    </source>
</evidence>
<dbReference type="Proteomes" id="UP001379533">
    <property type="component" value="Chromosome"/>
</dbReference>
<dbReference type="EMBL" id="CP089982">
    <property type="protein sequence ID" value="WXA99647.1"/>
    <property type="molecule type" value="Genomic_DNA"/>
</dbReference>
<evidence type="ECO:0000256" key="1">
    <source>
        <dbReference type="ARBA" id="ARBA00023015"/>
    </source>
</evidence>
<dbReference type="PROSITE" id="PS50977">
    <property type="entry name" value="HTH_TETR_2"/>
    <property type="match status" value="1"/>
</dbReference>
<evidence type="ECO:0000256" key="4">
    <source>
        <dbReference type="PROSITE-ProRule" id="PRU00335"/>
    </source>
</evidence>
<dbReference type="SUPFAM" id="SSF46689">
    <property type="entry name" value="Homeodomain-like"/>
    <property type="match status" value="1"/>
</dbReference>
<evidence type="ECO:0000256" key="5">
    <source>
        <dbReference type="SAM" id="MobiDB-lite"/>
    </source>
</evidence>
<keyword evidence="2 4" id="KW-0238">DNA-binding</keyword>
<evidence type="ECO:0000259" key="6">
    <source>
        <dbReference type="PROSITE" id="PS50977"/>
    </source>
</evidence>
<keyword evidence="8" id="KW-1185">Reference proteome</keyword>
<dbReference type="SUPFAM" id="SSF48498">
    <property type="entry name" value="Tetracyclin repressor-like, C-terminal domain"/>
    <property type="match status" value="1"/>
</dbReference>
<keyword evidence="1" id="KW-0805">Transcription regulation</keyword>
<accession>A0ABZ2KLW2</accession>
<reference evidence="7 8" key="1">
    <citation type="submission" date="2021-12" db="EMBL/GenBank/DDBJ databases">
        <title>Discovery of the Pendulisporaceae a myxobacterial family with distinct sporulation behavior and unique specialized metabolism.</title>
        <authorList>
            <person name="Garcia R."/>
            <person name="Popoff A."/>
            <person name="Bader C.D."/>
            <person name="Loehr J."/>
            <person name="Walesch S."/>
            <person name="Walt C."/>
            <person name="Boldt J."/>
            <person name="Bunk B."/>
            <person name="Haeckl F.J.F.P.J."/>
            <person name="Gunesch A.P."/>
            <person name="Birkelbach J."/>
            <person name="Nuebel U."/>
            <person name="Pietschmann T."/>
            <person name="Bach T."/>
            <person name="Mueller R."/>
        </authorList>
    </citation>
    <scope>NUCLEOTIDE SEQUENCE [LARGE SCALE GENOMIC DNA]</scope>
    <source>
        <strain evidence="7 8">MSr12523</strain>
    </source>
</reference>
<organism evidence="7 8">
    <name type="scientific">Pendulispora brunnea</name>
    <dbReference type="NCBI Taxonomy" id="2905690"/>
    <lineage>
        <taxon>Bacteria</taxon>
        <taxon>Pseudomonadati</taxon>
        <taxon>Myxococcota</taxon>
        <taxon>Myxococcia</taxon>
        <taxon>Myxococcales</taxon>
        <taxon>Sorangiineae</taxon>
        <taxon>Pendulisporaceae</taxon>
        <taxon>Pendulispora</taxon>
    </lineage>
</organism>
<evidence type="ECO:0000256" key="3">
    <source>
        <dbReference type="ARBA" id="ARBA00023163"/>
    </source>
</evidence>
<dbReference type="InterPro" id="IPR001647">
    <property type="entry name" value="HTH_TetR"/>
</dbReference>
<gene>
    <name evidence="7" type="ORF">LZC95_22875</name>
</gene>
<keyword evidence="3" id="KW-0804">Transcription</keyword>
<feature type="domain" description="HTH tetR-type" evidence="6">
    <location>
        <begin position="1"/>
        <end position="37"/>
    </location>
</feature>
<dbReference type="InterPro" id="IPR009057">
    <property type="entry name" value="Homeodomain-like_sf"/>
</dbReference>
<sequence length="218" mass="23497">MADLAESVGLRKASLFHHFASKDALYNAVFERLVHNLGGLVIEAAQTEGSFVERLDLMTDSFVSALGVQVSAARLILRELMDWGPFVRVRFAETWLPVLKAAERFVEDGQREGSFSAELSPRHVILSGLSLYMTTFAIGGVVEQFASSDCFAPDFIEERKKQLRTQLHAMLLRPGYVVQVAAAPQAAAPAPAAAAPATEATETPATPEGETASPSLGH</sequence>
<feature type="region of interest" description="Disordered" evidence="5">
    <location>
        <begin position="190"/>
        <end position="218"/>
    </location>
</feature>
<feature type="compositionally biased region" description="Low complexity" evidence="5">
    <location>
        <begin position="190"/>
        <end position="212"/>
    </location>
</feature>
<dbReference type="Gene3D" id="1.10.357.10">
    <property type="entry name" value="Tetracycline Repressor, domain 2"/>
    <property type="match status" value="1"/>
</dbReference>
<dbReference type="PANTHER" id="PTHR47506:SF6">
    <property type="entry name" value="HTH-TYPE TRANSCRIPTIONAL REPRESSOR NEMR"/>
    <property type="match status" value="1"/>
</dbReference>
<comment type="caution">
    <text evidence="4">Lacks conserved residue(s) required for the propagation of feature annotation.</text>
</comment>
<dbReference type="Pfam" id="PF00440">
    <property type="entry name" value="TetR_N"/>
    <property type="match status" value="1"/>
</dbReference>
<name>A0ABZ2KLW2_9BACT</name>
<dbReference type="InterPro" id="IPR036271">
    <property type="entry name" value="Tet_transcr_reg_TetR-rel_C_sf"/>
</dbReference>
<proteinExistence type="predicted"/>
<evidence type="ECO:0000313" key="7">
    <source>
        <dbReference type="EMBL" id="WXA99647.1"/>
    </source>
</evidence>
<evidence type="ECO:0000256" key="2">
    <source>
        <dbReference type="ARBA" id="ARBA00023125"/>
    </source>
</evidence>
<protein>
    <submittedName>
        <fullName evidence="7">TetR/AcrR family transcriptional regulator</fullName>
    </submittedName>
</protein>
<dbReference type="PANTHER" id="PTHR47506">
    <property type="entry name" value="TRANSCRIPTIONAL REGULATORY PROTEIN"/>
    <property type="match status" value="1"/>
</dbReference>